<protein>
    <submittedName>
        <fullName evidence="2">Uncharacterized protein</fullName>
    </submittedName>
</protein>
<sequence>MPSLAPIFSTVFFFLSATHLASSASFYPYLKRSDYDISENSIDLVDKSILQDASQFNWEPINITELSVTCSRINSKIDYHCNLTFSWFDPNSVRQNDVNSGVCRTAWSWDGVTKHNATLDGSDPVASYNSCWHDDLTYFKVAVPAFWHPANFSLELAHRYKDDENFTKPWDYPTTFGDAPIHIGRQEPLSNKMSHYHPGPINGTIIGVID</sequence>
<comment type="caution">
    <text evidence="2">The sequence shown here is derived from an EMBL/GenBank/DDBJ whole genome shotgun (WGS) entry which is preliminary data.</text>
</comment>
<reference evidence="2" key="2">
    <citation type="submission" date="2023-05" db="EMBL/GenBank/DDBJ databases">
        <authorList>
            <consortium name="Lawrence Berkeley National Laboratory"/>
            <person name="Steindorff A."/>
            <person name="Hensen N."/>
            <person name="Bonometti L."/>
            <person name="Westerberg I."/>
            <person name="Brannstrom I.O."/>
            <person name="Guillou S."/>
            <person name="Cros-Aarteil S."/>
            <person name="Calhoun S."/>
            <person name="Haridas S."/>
            <person name="Kuo A."/>
            <person name="Mondo S."/>
            <person name="Pangilinan J."/>
            <person name="Riley R."/>
            <person name="Labutti K."/>
            <person name="Andreopoulos B."/>
            <person name="Lipzen A."/>
            <person name="Chen C."/>
            <person name="Yanf M."/>
            <person name="Daum C."/>
            <person name="Ng V."/>
            <person name="Clum A."/>
            <person name="Ohm R."/>
            <person name="Martin F."/>
            <person name="Silar P."/>
            <person name="Natvig D."/>
            <person name="Lalanne C."/>
            <person name="Gautier V."/>
            <person name="Ament-Velasquez S.L."/>
            <person name="Kruys A."/>
            <person name="Hutchinson M.I."/>
            <person name="Powell A.J."/>
            <person name="Barry K."/>
            <person name="Miller A.N."/>
            <person name="Grigoriev I.V."/>
            <person name="Debuchy R."/>
            <person name="Gladieux P."/>
            <person name="Thoren M.H."/>
            <person name="Johannesson H."/>
        </authorList>
    </citation>
    <scope>NUCLEOTIDE SEQUENCE</scope>
    <source>
        <strain evidence="2">CBS 141.50</strain>
    </source>
</reference>
<name>A0AAN6UWM0_9PEZI</name>
<dbReference type="EMBL" id="MU853629">
    <property type="protein sequence ID" value="KAK4140537.1"/>
    <property type="molecule type" value="Genomic_DNA"/>
</dbReference>
<gene>
    <name evidence="2" type="ORF">C8A04DRAFT_14865</name>
</gene>
<evidence type="ECO:0000313" key="3">
    <source>
        <dbReference type="Proteomes" id="UP001302676"/>
    </source>
</evidence>
<feature type="signal peptide" evidence="1">
    <location>
        <begin position="1"/>
        <end position="23"/>
    </location>
</feature>
<evidence type="ECO:0000313" key="2">
    <source>
        <dbReference type="EMBL" id="KAK4140537.1"/>
    </source>
</evidence>
<dbReference type="AlphaFoldDB" id="A0AAN6UWM0"/>
<evidence type="ECO:0000256" key="1">
    <source>
        <dbReference type="SAM" id="SignalP"/>
    </source>
</evidence>
<organism evidence="2 3">
    <name type="scientific">Dichotomopilus funicola</name>
    <dbReference type="NCBI Taxonomy" id="1934379"/>
    <lineage>
        <taxon>Eukaryota</taxon>
        <taxon>Fungi</taxon>
        <taxon>Dikarya</taxon>
        <taxon>Ascomycota</taxon>
        <taxon>Pezizomycotina</taxon>
        <taxon>Sordariomycetes</taxon>
        <taxon>Sordariomycetidae</taxon>
        <taxon>Sordariales</taxon>
        <taxon>Chaetomiaceae</taxon>
        <taxon>Dichotomopilus</taxon>
    </lineage>
</organism>
<dbReference type="GeneID" id="87814880"/>
<keyword evidence="1" id="KW-0732">Signal</keyword>
<feature type="chain" id="PRO_5042832155" evidence="1">
    <location>
        <begin position="24"/>
        <end position="210"/>
    </location>
</feature>
<proteinExistence type="predicted"/>
<keyword evidence="3" id="KW-1185">Reference proteome</keyword>
<dbReference type="RefSeq" id="XP_062633908.1">
    <property type="nucleotide sequence ID" value="XM_062778267.1"/>
</dbReference>
<accession>A0AAN6UWM0</accession>
<dbReference type="Proteomes" id="UP001302676">
    <property type="component" value="Unassembled WGS sequence"/>
</dbReference>
<reference evidence="2" key="1">
    <citation type="journal article" date="2023" name="Mol. Phylogenet. Evol.">
        <title>Genome-scale phylogeny and comparative genomics of the fungal order Sordariales.</title>
        <authorList>
            <person name="Hensen N."/>
            <person name="Bonometti L."/>
            <person name="Westerberg I."/>
            <person name="Brannstrom I.O."/>
            <person name="Guillou S."/>
            <person name="Cros-Aarteil S."/>
            <person name="Calhoun S."/>
            <person name="Haridas S."/>
            <person name="Kuo A."/>
            <person name="Mondo S."/>
            <person name="Pangilinan J."/>
            <person name="Riley R."/>
            <person name="LaButti K."/>
            <person name="Andreopoulos B."/>
            <person name="Lipzen A."/>
            <person name="Chen C."/>
            <person name="Yan M."/>
            <person name="Daum C."/>
            <person name="Ng V."/>
            <person name="Clum A."/>
            <person name="Steindorff A."/>
            <person name="Ohm R.A."/>
            <person name="Martin F."/>
            <person name="Silar P."/>
            <person name="Natvig D.O."/>
            <person name="Lalanne C."/>
            <person name="Gautier V."/>
            <person name="Ament-Velasquez S.L."/>
            <person name="Kruys A."/>
            <person name="Hutchinson M.I."/>
            <person name="Powell A.J."/>
            <person name="Barry K."/>
            <person name="Miller A.N."/>
            <person name="Grigoriev I.V."/>
            <person name="Debuchy R."/>
            <person name="Gladieux P."/>
            <person name="Hiltunen Thoren M."/>
            <person name="Johannesson H."/>
        </authorList>
    </citation>
    <scope>NUCLEOTIDE SEQUENCE</scope>
    <source>
        <strain evidence="2">CBS 141.50</strain>
    </source>
</reference>